<feature type="compositionally biased region" description="Basic and acidic residues" evidence="1">
    <location>
        <begin position="87"/>
        <end position="100"/>
    </location>
</feature>
<keyword evidence="3" id="KW-1185">Reference proteome</keyword>
<evidence type="ECO:0000256" key="1">
    <source>
        <dbReference type="SAM" id="MobiDB-lite"/>
    </source>
</evidence>
<dbReference type="AlphaFoldDB" id="A0A212EKB2"/>
<accession>A0A212EKB2</accession>
<dbReference type="KEGG" id="dpl:KGM_215129"/>
<name>A0A212EKB2_DANPL</name>
<reference evidence="2 3" key="1">
    <citation type="journal article" date="2011" name="Cell">
        <title>The monarch butterfly genome yields insights into long-distance migration.</title>
        <authorList>
            <person name="Zhan S."/>
            <person name="Merlin C."/>
            <person name="Boore J.L."/>
            <person name="Reppert S.M."/>
        </authorList>
    </citation>
    <scope>NUCLEOTIDE SEQUENCE [LARGE SCALE GENOMIC DNA]</scope>
    <source>
        <strain evidence="2">F-2</strain>
    </source>
</reference>
<gene>
    <name evidence="2" type="ORF">KGM_215129</name>
</gene>
<evidence type="ECO:0000313" key="3">
    <source>
        <dbReference type="Proteomes" id="UP000007151"/>
    </source>
</evidence>
<dbReference type="eggNOG" id="ENOG502TC1B">
    <property type="taxonomic scope" value="Eukaryota"/>
</dbReference>
<dbReference type="EMBL" id="AGBW02014294">
    <property type="protein sequence ID" value="OWR41927.1"/>
    <property type="molecule type" value="Genomic_DNA"/>
</dbReference>
<feature type="region of interest" description="Disordered" evidence="1">
    <location>
        <begin position="138"/>
        <end position="159"/>
    </location>
</feature>
<feature type="region of interest" description="Disordered" evidence="1">
    <location>
        <begin position="82"/>
        <end position="119"/>
    </location>
</feature>
<evidence type="ECO:0000313" key="2">
    <source>
        <dbReference type="EMBL" id="OWR41927.1"/>
    </source>
</evidence>
<organism evidence="2 3">
    <name type="scientific">Danaus plexippus plexippus</name>
    <dbReference type="NCBI Taxonomy" id="278856"/>
    <lineage>
        <taxon>Eukaryota</taxon>
        <taxon>Metazoa</taxon>
        <taxon>Ecdysozoa</taxon>
        <taxon>Arthropoda</taxon>
        <taxon>Hexapoda</taxon>
        <taxon>Insecta</taxon>
        <taxon>Pterygota</taxon>
        <taxon>Neoptera</taxon>
        <taxon>Endopterygota</taxon>
        <taxon>Lepidoptera</taxon>
        <taxon>Glossata</taxon>
        <taxon>Ditrysia</taxon>
        <taxon>Papilionoidea</taxon>
        <taxon>Nymphalidae</taxon>
        <taxon>Danainae</taxon>
        <taxon>Danaini</taxon>
        <taxon>Danaina</taxon>
        <taxon>Danaus</taxon>
        <taxon>Danaus</taxon>
    </lineage>
</organism>
<sequence length="485" mass="56256">MEKNSTVVKSKSSNSAIITKVDKKNTKCLSNYDIITNSTKRRGVYVEKSPNREDVQKPPKRSRPGKKKFLASVLTILSKSTAATQYPEKDNSDRIKERLKPRSTQKSDSNKHKKKYKSRVLNTYKDDSIIVLKSKKDIQQTPSTSSRNDNYKVSYTPQNKKSNQRSIRYVLDNNIYSGVAEGPAKDVLKIDSRKPLSVYEPKETNVEKQVDKKIYNFFVELLETTFDMYNDKELNDNIKESKTGLELNESVLQKLIIHGQSQVDNKKSYTNDIDSEKYKFLSSFYERTLNNNLPETPKARPKTKYLINTKKDKAEKLNSFYVPKKSRKSKRALLDILKEELTKDACKPAYEEPGNLYQALKVMVRNKKKSRISTRYRHMEGFSDKDCMLRRKVLFKSNKRCRKSDQKNKFVSRSFQIDTNRFPSRHSLEVYGYDYEKPVKVQRAVETKHTGVPLAPSSSNVDSDDYSSSFHFPISPTTHYTTYND</sequence>
<protein>
    <submittedName>
        <fullName evidence="2">Uncharacterized protein</fullName>
    </submittedName>
</protein>
<feature type="compositionally biased region" description="Polar residues" evidence="1">
    <location>
        <begin position="139"/>
        <end position="159"/>
    </location>
</feature>
<comment type="caution">
    <text evidence="2">The sequence shown here is derived from an EMBL/GenBank/DDBJ whole genome shotgun (WGS) entry which is preliminary data.</text>
</comment>
<dbReference type="Proteomes" id="UP000007151">
    <property type="component" value="Unassembled WGS sequence"/>
</dbReference>
<dbReference type="OrthoDB" id="7491828at2759"/>
<feature type="compositionally biased region" description="Basic residues" evidence="1">
    <location>
        <begin position="58"/>
        <end position="68"/>
    </location>
</feature>
<proteinExistence type="predicted"/>
<feature type="region of interest" description="Disordered" evidence="1">
    <location>
        <begin position="39"/>
        <end position="68"/>
    </location>
</feature>